<accession>A0A7U3ZKF5</accession>
<dbReference type="Gene3D" id="3.90.70.10">
    <property type="entry name" value="Cysteine proteinases"/>
    <property type="match status" value="1"/>
</dbReference>
<evidence type="ECO:0000313" key="12">
    <source>
        <dbReference type="EMBL" id="AEI48872.1"/>
    </source>
</evidence>
<dbReference type="InterPro" id="IPR011527">
    <property type="entry name" value="ABC1_TM_dom"/>
</dbReference>
<dbReference type="PANTHER" id="PTHR43394:SF1">
    <property type="entry name" value="ATP-BINDING CASSETTE SUB-FAMILY B MEMBER 10, MITOCHONDRIAL"/>
    <property type="match status" value="1"/>
</dbReference>
<dbReference type="InterPro" id="IPR039421">
    <property type="entry name" value="Type_1_exporter"/>
</dbReference>
<feature type="domain" description="ABC transporter" evidence="9">
    <location>
        <begin position="491"/>
        <end position="721"/>
    </location>
</feature>
<protein>
    <submittedName>
        <fullName evidence="12">Xenobiotic-transporting ATPase</fullName>
    </submittedName>
</protein>
<gene>
    <name evidence="12" type="ordered locus">Runsl_2467</name>
</gene>
<evidence type="ECO:0000259" key="9">
    <source>
        <dbReference type="PROSITE" id="PS50893"/>
    </source>
</evidence>
<evidence type="ECO:0000256" key="8">
    <source>
        <dbReference type="SAM" id="Phobius"/>
    </source>
</evidence>
<keyword evidence="6 8" id="KW-1133">Transmembrane helix</keyword>
<dbReference type="InterPro" id="IPR003439">
    <property type="entry name" value="ABC_transporter-like_ATP-bd"/>
</dbReference>
<feature type="domain" description="Peptidase C39" evidence="11">
    <location>
        <begin position="12"/>
        <end position="143"/>
    </location>
</feature>
<dbReference type="CDD" id="cd18570">
    <property type="entry name" value="ABC_6TM_PCAT1_LagD_like"/>
    <property type="match status" value="1"/>
</dbReference>
<dbReference type="SUPFAM" id="SSF52540">
    <property type="entry name" value="P-loop containing nucleoside triphosphate hydrolases"/>
    <property type="match status" value="1"/>
</dbReference>
<evidence type="ECO:0000256" key="5">
    <source>
        <dbReference type="ARBA" id="ARBA00022840"/>
    </source>
</evidence>
<dbReference type="PROSITE" id="PS50990">
    <property type="entry name" value="PEPTIDASE_C39"/>
    <property type="match status" value="1"/>
</dbReference>
<dbReference type="SMART" id="SM00382">
    <property type="entry name" value="AAA"/>
    <property type="match status" value="1"/>
</dbReference>
<dbReference type="CDD" id="cd02418">
    <property type="entry name" value="Peptidase_C39B"/>
    <property type="match status" value="1"/>
</dbReference>
<evidence type="ECO:0000256" key="7">
    <source>
        <dbReference type="ARBA" id="ARBA00023136"/>
    </source>
</evidence>
<dbReference type="GO" id="GO:0015421">
    <property type="term" value="F:ABC-type oligopeptide transporter activity"/>
    <property type="evidence" value="ECO:0007669"/>
    <property type="project" value="TreeGrafter"/>
</dbReference>
<dbReference type="RefSeq" id="WP_013928183.1">
    <property type="nucleotide sequence ID" value="NC_015703.1"/>
</dbReference>
<evidence type="ECO:0000256" key="6">
    <source>
        <dbReference type="ARBA" id="ARBA00022989"/>
    </source>
</evidence>
<feature type="transmembrane region" description="Helical" evidence="8">
    <location>
        <begin position="314"/>
        <end position="332"/>
    </location>
</feature>
<keyword evidence="7 8" id="KW-0472">Membrane</keyword>
<dbReference type="Proteomes" id="UP000000493">
    <property type="component" value="Chromosome"/>
</dbReference>
<dbReference type="AlphaFoldDB" id="A0A7U3ZKF5"/>
<dbReference type="CDD" id="cd03228">
    <property type="entry name" value="ABCC_MRP_Like"/>
    <property type="match status" value="1"/>
</dbReference>
<evidence type="ECO:0000256" key="3">
    <source>
        <dbReference type="ARBA" id="ARBA00022741"/>
    </source>
</evidence>
<proteinExistence type="predicted"/>
<dbReference type="KEGG" id="rsi:Runsl_2467"/>
<feature type="transmembrane region" description="Helical" evidence="8">
    <location>
        <begin position="172"/>
        <end position="195"/>
    </location>
</feature>
<dbReference type="InterPro" id="IPR005074">
    <property type="entry name" value="Peptidase_C39"/>
</dbReference>
<dbReference type="PROSITE" id="PS50893">
    <property type="entry name" value="ABC_TRANSPORTER_2"/>
    <property type="match status" value="1"/>
</dbReference>
<dbReference type="Gene3D" id="1.20.1560.10">
    <property type="entry name" value="ABC transporter type 1, transmembrane domain"/>
    <property type="match status" value="1"/>
</dbReference>
<dbReference type="InterPro" id="IPR003593">
    <property type="entry name" value="AAA+_ATPase"/>
</dbReference>
<sequence>MKTALKKSFILQQDSSDCGVACLRMLLRYYGSDASLERLRELSGTTKEGTTLLGLYQAANTLGLEAEGCEADIEALIEHGQPVILHVVMEGNLQHYVIAATNPTPDPSPLREGKFLVADPAKGISVYSEEELKKIWTSGKCLTIRPTERLQSVDVQKQAKRKWLLDLLQEDWGLLATASALGLGMALLGMVMAVFSQKLIDDILPSRNTAKLIGGVALVAFLLLVRVGLESLRTYILIRQSKQFNHRMVGNFYETLLELPKSFFDSRKIGDLVARLNDTSRIQRVISQLAGGTLTDLLMVLVTSAFLVYYSWQVGLGVLLMLPVYFWLLYRFNQPITNGQRSVMASYAHNESNYISTLQGIRVIKNFGSQRIFGNLNRLIYGAFQENVFHLGQIQIRLNVWASLASLTVLIGTLAFTSWQVLQGHLKTGELMAIVGLSSSLLPSVANLALIAIPINEARIAFERMFEFMSLEAETAVPSEQKAEVHSFESLTIQQLSYRFAGRTPLLKEITMEIRRGEIVGLMGESGSGKSTLLQIIEKFYQPEGGQVRLNKNVSWEDVSHQNWRNLLATVPQEVHLFNGTVLDNILMGRPVIASEFTDFCTEYGFVPFLESLPQGVATLIGEEGINLSGGQKQLLALMRALYKRPQLLILDEATSAMDKHTERFVLNLLDSLRSKLAILSVSHRTDVLQTHCDRVYVLENGVVTLMHGCLSASLPLRAFA</sequence>
<keyword evidence="3" id="KW-0547">Nucleotide-binding</keyword>
<evidence type="ECO:0000256" key="2">
    <source>
        <dbReference type="ARBA" id="ARBA00022692"/>
    </source>
</evidence>
<dbReference type="GO" id="GO:0005886">
    <property type="term" value="C:plasma membrane"/>
    <property type="evidence" value="ECO:0007669"/>
    <property type="project" value="UniProtKB-SubCell"/>
</dbReference>
<keyword evidence="5" id="KW-0067">ATP-binding</keyword>
<dbReference type="InterPro" id="IPR036640">
    <property type="entry name" value="ABC1_TM_sf"/>
</dbReference>
<dbReference type="Pfam" id="PF03412">
    <property type="entry name" value="Peptidase_C39"/>
    <property type="match status" value="1"/>
</dbReference>
<dbReference type="Gene3D" id="3.40.50.300">
    <property type="entry name" value="P-loop containing nucleotide triphosphate hydrolases"/>
    <property type="match status" value="1"/>
</dbReference>
<reference evidence="12 13" key="2">
    <citation type="journal article" date="2012" name="Stand. Genomic Sci.">
        <title>Complete genome sequence of the aquatic bacterium Runella slithyformis type strain (LSU 4(T)).</title>
        <authorList>
            <person name="Copeland A."/>
            <person name="Zhang X."/>
            <person name="Misra M."/>
            <person name="Lapidus A."/>
            <person name="Nolan M."/>
            <person name="Lucas S."/>
            <person name="Deshpande S."/>
            <person name="Cheng J.F."/>
            <person name="Tapia R."/>
            <person name="Goodwin L.A."/>
            <person name="Pitluck S."/>
            <person name="Liolios K."/>
            <person name="Pagani I."/>
            <person name="Ivanova N."/>
            <person name="Mikhailova N."/>
            <person name="Pati A."/>
            <person name="Chen A."/>
            <person name="Palaniappan K."/>
            <person name="Land M."/>
            <person name="Hauser L."/>
            <person name="Pan C."/>
            <person name="Jeffries C.D."/>
            <person name="Detter J.C."/>
            <person name="Brambilla E.M."/>
            <person name="Rohde M."/>
            <person name="Djao O.D."/>
            <person name="Goker M."/>
            <person name="Sikorski J."/>
            <person name="Tindall B.J."/>
            <person name="Woyke T."/>
            <person name="Bristow J."/>
            <person name="Eisen J.A."/>
            <person name="Markowitz V."/>
            <person name="Hugenholtz P."/>
            <person name="Kyrpides N.C."/>
            <person name="Klenk H.P."/>
            <person name="Mavromatis K."/>
        </authorList>
    </citation>
    <scope>NUCLEOTIDE SEQUENCE [LARGE SCALE GENOMIC DNA]</scope>
    <source>
        <strain evidence="13">ATCC 29530 / DSM 19594 / LMG 11500 / NCIMB 11436 / LSU 4</strain>
    </source>
</reference>
<keyword evidence="13" id="KW-1185">Reference proteome</keyword>
<name>A0A7U3ZKF5_RUNSL</name>
<organism evidence="12 13">
    <name type="scientific">Runella slithyformis (strain ATCC 29530 / DSM 19594 / LMG 11500 / NCIMB 11436 / LSU 4)</name>
    <dbReference type="NCBI Taxonomy" id="761193"/>
    <lineage>
        <taxon>Bacteria</taxon>
        <taxon>Pseudomonadati</taxon>
        <taxon>Bacteroidota</taxon>
        <taxon>Cytophagia</taxon>
        <taxon>Cytophagales</taxon>
        <taxon>Spirosomataceae</taxon>
        <taxon>Runella</taxon>
    </lineage>
</organism>
<feature type="transmembrane region" description="Helical" evidence="8">
    <location>
        <begin position="215"/>
        <end position="238"/>
    </location>
</feature>
<dbReference type="GO" id="GO:0006508">
    <property type="term" value="P:proteolysis"/>
    <property type="evidence" value="ECO:0007669"/>
    <property type="project" value="InterPro"/>
</dbReference>
<feature type="transmembrane region" description="Helical" evidence="8">
    <location>
        <begin position="398"/>
        <end position="419"/>
    </location>
</feature>
<reference evidence="13" key="1">
    <citation type="submission" date="2011-06" db="EMBL/GenBank/DDBJ databases">
        <title>The complete genome of chromosome of Runella slithyformis DSM 19594.</title>
        <authorList>
            <consortium name="US DOE Joint Genome Institute (JGI-PGF)"/>
            <person name="Lucas S."/>
            <person name="Han J."/>
            <person name="Lapidus A."/>
            <person name="Bruce D."/>
            <person name="Goodwin L."/>
            <person name="Pitluck S."/>
            <person name="Peters L."/>
            <person name="Kyrpides N."/>
            <person name="Mavromatis K."/>
            <person name="Ivanova N."/>
            <person name="Ovchinnikova G."/>
            <person name="Zhang X."/>
            <person name="Misra M."/>
            <person name="Detter J.C."/>
            <person name="Tapia R."/>
            <person name="Han C."/>
            <person name="Land M."/>
            <person name="Hauser L."/>
            <person name="Markowitz V."/>
            <person name="Cheng J.-F."/>
            <person name="Hugenholtz P."/>
            <person name="Woyke T."/>
            <person name="Wu D."/>
            <person name="Tindall B."/>
            <person name="Faehrich R."/>
            <person name="Brambilla E."/>
            <person name="Klenk H.-P."/>
            <person name="Eisen J.A."/>
        </authorList>
    </citation>
    <scope>NUCLEOTIDE SEQUENCE [LARGE SCALE GENOMIC DNA]</scope>
    <source>
        <strain evidence="13">ATCC 29530 / DSM 19594 / LMG 11500 / NCIMB 11436 / LSU 4</strain>
    </source>
</reference>
<dbReference type="InterPro" id="IPR027417">
    <property type="entry name" value="P-loop_NTPase"/>
</dbReference>
<evidence type="ECO:0000259" key="11">
    <source>
        <dbReference type="PROSITE" id="PS50990"/>
    </source>
</evidence>
<dbReference type="GO" id="GO:0005524">
    <property type="term" value="F:ATP binding"/>
    <property type="evidence" value="ECO:0007669"/>
    <property type="project" value="UniProtKB-KW"/>
</dbReference>
<dbReference type="GO" id="GO:0016887">
    <property type="term" value="F:ATP hydrolysis activity"/>
    <property type="evidence" value="ECO:0007669"/>
    <property type="project" value="InterPro"/>
</dbReference>
<dbReference type="Pfam" id="PF00005">
    <property type="entry name" value="ABC_tran"/>
    <property type="match status" value="1"/>
</dbReference>
<evidence type="ECO:0000256" key="1">
    <source>
        <dbReference type="ARBA" id="ARBA00004651"/>
    </source>
</evidence>
<dbReference type="EMBL" id="CP002859">
    <property type="protein sequence ID" value="AEI48872.1"/>
    <property type="molecule type" value="Genomic_DNA"/>
</dbReference>
<evidence type="ECO:0000313" key="13">
    <source>
        <dbReference type="Proteomes" id="UP000000493"/>
    </source>
</evidence>
<dbReference type="GO" id="GO:0008233">
    <property type="term" value="F:peptidase activity"/>
    <property type="evidence" value="ECO:0007669"/>
    <property type="project" value="InterPro"/>
</dbReference>
<dbReference type="PANTHER" id="PTHR43394">
    <property type="entry name" value="ATP-DEPENDENT PERMEASE MDL1, MITOCHONDRIAL"/>
    <property type="match status" value="1"/>
</dbReference>
<evidence type="ECO:0000256" key="4">
    <source>
        <dbReference type="ARBA" id="ARBA00022801"/>
    </source>
</evidence>
<dbReference type="SUPFAM" id="SSF90123">
    <property type="entry name" value="ABC transporter transmembrane region"/>
    <property type="match status" value="1"/>
</dbReference>
<feature type="transmembrane region" description="Helical" evidence="8">
    <location>
        <begin position="431"/>
        <end position="455"/>
    </location>
</feature>
<dbReference type="Pfam" id="PF00664">
    <property type="entry name" value="ABC_membrane"/>
    <property type="match status" value="1"/>
</dbReference>
<feature type="transmembrane region" description="Helical" evidence="8">
    <location>
        <begin position="285"/>
        <end position="308"/>
    </location>
</feature>
<comment type="subcellular location">
    <subcellularLocation>
        <location evidence="1">Cell membrane</location>
        <topology evidence="1">Multi-pass membrane protein</topology>
    </subcellularLocation>
</comment>
<keyword evidence="2 8" id="KW-0812">Transmembrane</keyword>
<keyword evidence="4" id="KW-0378">Hydrolase</keyword>
<feature type="domain" description="ABC transmembrane type-1" evidence="10">
    <location>
        <begin position="176"/>
        <end position="449"/>
    </location>
</feature>
<dbReference type="PROSITE" id="PS50929">
    <property type="entry name" value="ABC_TM1F"/>
    <property type="match status" value="1"/>
</dbReference>
<evidence type="ECO:0000259" key="10">
    <source>
        <dbReference type="PROSITE" id="PS50929"/>
    </source>
</evidence>